<dbReference type="Proteomes" id="UP000634206">
    <property type="component" value="Unassembled WGS sequence"/>
</dbReference>
<evidence type="ECO:0000256" key="3">
    <source>
        <dbReference type="ARBA" id="ARBA00022475"/>
    </source>
</evidence>
<proteinExistence type="inferred from homology"/>
<dbReference type="GO" id="GO:0046872">
    <property type="term" value="F:metal ion binding"/>
    <property type="evidence" value="ECO:0007669"/>
    <property type="project" value="UniProtKB-KW"/>
</dbReference>
<comment type="similarity">
    <text evidence="2">Belongs to the fatty acid desaturase type 1 family. AlkB subfamily.</text>
</comment>
<evidence type="ECO:0000313" key="15">
    <source>
        <dbReference type="Proteomes" id="UP000634206"/>
    </source>
</evidence>
<evidence type="ECO:0000259" key="13">
    <source>
        <dbReference type="Pfam" id="PF00487"/>
    </source>
</evidence>
<evidence type="ECO:0000256" key="11">
    <source>
        <dbReference type="ARBA" id="ARBA00023136"/>
    </source>
</evidence>
<dbReference type="Pfam" id="PF00487">
    <property type="entry name" value="FA_desaturase"/>
    <property type="match status" value="1"/>
</dbReference>
<organism evidence="14 15">
    <name type="scientific">Oceaniferula flava</name>
    <dbReference type="NCBI Taxonomy" id="2800421"/>
    <lineage>
        <taxon>Bacteria</taxon>
        <taxon>Pseudomonadati</taxon>
        <taxon>Verrucomicrobiota</taxon>
        <taxon>Verrucomicrobiia</taxon>
        <taxon>Verrucomicrobiales</taxon>
        <taxon>Verrucomicrobiaceae</taxon>
        <taxon>Oceaniferula</taxon>
    </lineage>
</organism>
<evidence type="ECO:0000256" key="10">
    <source>
        <dbReference type="ARBA" id="ARBA00023033"/>
    </source>
</evidence>
<evidence type="ECO:0000256" key="2">
    <source>
        <dbReference type="ARBA" id="ARBA00010823"/>
    </source>
</evidence>
<evidence type="ECO:0000313" key="14">
    <source>
        <dbReference type="EMBL" id="MBK1854260.1"/>
    </source>
</evidence>
<dbReference type="GO" id="GO:0006629">
    <property type="term" value="P:lipid metabolic process"/>
    <property type="evidence" value="ECO:0007669"/>
    <property type="project" value="InterPro"/>
</dbReference>
<keyword evidence="8" id="KW-0560">Oxidoreductase</keyword>
<keyword evidence="5 12" id="KW-0812">Transmembrane</keyword>
<dbReference type="PANTHER" id="PTHR38674">
    <property type="entry name" value="ALKANE 1-MONOOXYGENASE 1"/>
    <property type="match status" value="1"/>
</dbReference>
<comment type="subcellular location">
    <subcellularLocation>
        <location evidence="1">Cell inner membrane</location>
        <topology evidence="1">Multi-pass membrane protein</topology>
    </subcellularLocation>
</comment>
<dbReference type="EMBL" id="JAENIG010000002">
    <property type="protein sequence ID" value="MBK1854260.1"/>
    <property type="molecule type" value="Genomic_DNA"/>
</dbReference>
<protein>
    <submittedName>
        <fullName evidence="14">Fatty acid desaturase</fullName>
    </submittedName>
</protein>
<keyword evidence="9" id="KW-0408">Iron</keyword>
<feature type="transmembrane region" description="Helical" evidence="12">
    <location>
        <begin position="116"/>
        <end position="136"/>
    </location>
</feature>
<gene>
    <name evidence="14" type="ORF">JIN83_04785</name>
</gene>
<sequence length="351" mass="40024">MPTQPSAPQPGTSDSGKVRHVAWCLLPHLLFVLLALGVWLSGWWMVLPLAFLLVVVPLLDTVTGWQDTGEFEKGSFGPLALSVLHWNTRLYALGYIGTVVWLAMHIERFSPLELGLLLPSVSLIGGIAFAACHELLHGKERMDQFCQRITTTFIFYPHYKLIHIRSHHVHAGTDHDENTAWMNESIYAYIIRTIPGSMLRSWQMEAKRSGFFSNKMVTYAVGQVAILLLMWLIAGPWGFLFYITHVVGSHFVLEAVNYIQHYGLLREKVEETGKFEKTGAEHSWDTYHFFSSFVTFRVGHHSYHHLAVKPYYLLATEEKAPKLPAGYFWTIAVVLLPPWWRKVAHARLGVE</sequence>
<keyword evidence="10" id="KW-0503">Monooxygenase</keyword>
<dbReference type="GO" id="GO:0005886">
    <property type="term" value="C:plasma membrane"/>
    <property type="evidence" value="ECO:0007669"/>
    <property type="project" value="UniProtKB-SubCell"/>
</dbReference>
<evidence type="ECO:0000256" key="12">
    <source>
        <dbReference type="SAM" id="Phobius"/>
    </source>
</evidence>
<keyword evidence="7 12" id="KW-1133">Transmembrane helix</keyword>
<name>A0AAE2SD00_9BACT</name>
<dbReference type="GO" id="GO:0004497">
    <property type="term" value="F:monooxygenase activity"/>
    <property type="evidence" value="ECO:0007669"/>
    <property type="project" value="UniProtKB-KW"/>
</dbReference>
<dbReference type="AlphaFoldDB" id="A0AAE2SD00"/>
<reference evidence="14" key="1">
    <citation type="submission" date="2021-01" db="EMBL/GenBank/DDBJ databases">
        <title>Modified the classification status of verrucomicrobia.</title>
        <authorList>
            <person name="Feng X."/>
        </authorList>
    </citation>
    <scope>NUCLEOTIDE SEQUENCE</scope>
    <source>
        <strain evidence="14">5K15</strain>
    </source>
</reference>
<keyword evidence="4" id="KW-0997">Cell inner membrane</keyword>
<feature type="domain" description="Fatty acid desaturase" evidence="13">
    <location>
        <begin position="119"/>
        <end position="308"/>
    </location>
</feature>
<feature type="transmembrane region" description="Helical" evidence="12">
    <location>
        <begin position="21"/>
        <end position="40"/>
    </location>
</feature>
<keyword evidence="15" id="KW-1185">Reference proteome</keyword>
<evidence type="ECO:0000256" key="9">
    <source>
        <dbReference type="ARBA" id="ARBA00023004"/>
    </source>
</evidence>
<dbReference type="InterPro" id="IPR005804">
    <property type="entry name" value="FA_desaturase_dom"/>
</dbReference>
<evidence type="ECO:0000256" key="7">
    <source>
        <dbReference type="ARBA" id="ARBA00022989"/>
    </source>
</evidence>
<evidence type="ECO:0000256" key="1">
    <source>
        <dbReference type="ARBA" id="ARBA00004429"/>
    </source>
</evidence>
<keyword evidence="11 12" id="KW-0472">Membrane</keyword>
<evidence type="ECO:0000256" key="4">
    <source>
        <dbReference type="ARBA" id="ARBA00022519"/>
    </source>
</evidence>
<dbReference type="RefSeq" id="WP_309488864.1">
    <property type="nucleotide sequence ID" value="NZ_JAENIG010000002.1"/>
</dbReference>
<dbReference type="PANTHER" id="PTHR38674:SF1">
    <property type="entry name" value="ALKANE 1-MONOOXYGENASE 1"/>
    <property type="match status" value="1"/>
</dbReference>
<evidence type="ECO:0000256" key="5">
    <source>
        <dbReference type="ARBA" id="ARBA00022692"/>
    </source>
</evidence>
<accession>A0AAE2SD00</accession>
<keyword evidence="3" id="KW-1003">Cell membrane</keyword>
<comment type="caution">
    <text evidence="14">The sequence shown here is derived from an EMBL/GenBank/DDBJ whole genome shotgun (WGS) entry which is preliminary data.</text>
</comment>
<evidence type="ECO:0000256" key="8">
    <source>
        <dbReference type="ARBA" id="ARBA00023002"/>
    </source>
</evidence>
<evidence type="ECO:0000256" key="6">
    <source>
        <dbReference type="ARBA" id="ARBA00022723"/>
    </source>
</evidence>
<dbReference type="InterPro" id="IPR033885">
    <property type="entry name" value="AlkB/XylM"/>
</dbReference>
<keyword evidence="6" id="KW-0479">Metal-binding</keyword>